<evidence type="ECO:0000313" key="1">
    <source>
        <dbReference type="EMBL" id="SDJ75556.1"/>
    </source>
</evidence>
<dbReference type="AlphaFoldDB" id="A0A7Z7FQ43"/>
<reference evidence="1 2" key="1">
    <citation type="submission" date="2016-10" db="EMBL/GenBank/DDBJ databases">
        <authorList>
            <person name="Varghese N."/>
            <person name="Submissions S."/>
        </authorList>
    </citation>
    <scope>NUCLEOTIDE SEQUENCE [LARGE SCALE GENOMIC DNA]</scope>
    <source>
        <strain evidence="1 2">PDC82</strain>
    </source>
</reference>
<sequence>MRERLRCALLININGQTDKRNLVFVSQIIRHARGQEGGLGVWLLSEYFSGDAHWHYMLHAAFLRHVHSRLKRRRNQ</sequence>
<evidence type="ECO:0000313" key="2">
    <source>
        <dbReference type="Proteomes" id="UP000198917"/>
    </source>
</evidence>
<comment type="caution">
    <text evidence="1">The sequence shown here is derived from an EMBL/GenBank/DDBJ whole genome shotgun (WGS) entry which is preliminary data.</text>
</comment>
<protein>
    <submittedName>
        <fullName evidence="1">Uncharacterized protein</fullName>
    </submittedName>
</protein>
<dbReference type="EMBL" id="FNEW01000002">
    <property type="protein sequence ID" value="SDJ75556.1"/>
    <property type="molecule type" value="Genomic_DNA"/>
</dbReference>
<dbReference type="Proteomes" id="UP000198917">
    <property type="component" value="Unassembled WGS sequence"/>
</dbReference>
<gene>
    <name evidence="1" type="ORF">SAMN05428983_2662</name>
</gene>
<accession>A0A7Z7FQ43</accession>
<proteinExistence type="predicted"/>
<organism evidence="1 2">
    <name type="scientific">Agrobacterium fabrum</name>
    <dbReference type="NCBI Taxonomy" id="1176649"/>
    <lineage>
        <taxon>Bacteria</taxon>
        <taxon>Pseudomonadati</taxon>
        <taxon>Pseudomonadota</taxon>
        <taxon>Alphaproteobacteria</taxon>
        <taxon>Hyphomicrobiales</taxon>
        <taxon>Rhizobiaceae</taxon>
        <taxon>Rhizobium/Agrobacterium group</taxon>
        <taxon>Agrobacterium</taxon>
        <taxon>Agrobacterium tumefaciens complex</taxon>
    </lineage>
</organism>
<name>A0A7Z7FQ43_9HYPH</name>